<dbReference type="EMBL" id="JACOQL010000001">
    <property type="protein sequence ID" value="MBC9245272.1"/>
    <property type="molecule type" value="Genomic_DNA"/>
</dbReference>
<protein>
    <submittedName>
        <fullName evidence="2">Flagellar biosynthesis protein FlgA</fullName>
    </submittedName>
</protein>
<dbReference type="RefSeq" id="WP_187791688.1">
    <property type="nucleotide sequence ID" value="NZ_JACOQL010000001.1"/>
</dbReference>
<dbReference type="Gene3D" id="3.40.50.720">
    <property type="entry name" value="NAD(P)-binding Rossmann-like Domain"/>
    <property type="match status" value="1"/>
</dbReference>
<evidence type="ECO:0000259" key="1">
    <source>
        <dbReference type="Pfam" id="PF21135"/>
    </source>
</evidence>
<gene>
    <name evidence="2" type="ORF">H4P12_00760</name>
</gene>
<sequence>MNHLRYFQGRDPRQVECAIIGTGGFGRSFLSQARHVKGLSCRIAVDREIGIAARALHSVGVGAALIAECADTAAARIAWQAGQSIAAADLAVVADLPFDVVLEATGNPEAGARHARLAIEADKHVIMVTKETDSVIGPILARLASERGRVVSPVDGDQPSLLIGLATWAEAIGFEIVAAGKSSEYDFVFDPAMDSITSNGKTVSVAGFADWIDAKARDWTDVTETRARIAAALPQRAVPDLCEMTVVANALGLHPDRADLHAPIARITEVADLMAVRENGGVLDKPAVLDVFHCLRLPGEPSFAGGVFVTVTCRDDETWDMLREKGHVVARNGRTAMIGLPRHLLGLEAATTVFEVARLGASSGAEKPRPVIDLTAFADADLKAGTVLHAEGHHHSIAKVSGRMTPARPVTDDAPIPYYLAAGRALLRDVPAGQPILCGDVDLDEASELLRLRRMQDAIAPGDWT</sequence>
<dbReference type="SUPFAM" id="SSF51735">
    <property type="entry name" value="NAD(P)-binding Rossmann-fold domains"/>
    <property type="match status" value="1"/>
</dbReference>
<reference evidence="2" key="1">
    <citation type="submission" date="2020-08" db="EMBL/GenBank/DDBJ databases">
        <title>Paracoccus amoyensis sp. nov., isolated from the surface seawater at coast of Xiamen, Fujian.</title>
        <authorList>
            <person name="Lyu L."/>
        </authorList>
    </citation>
    <scope>NUCLEOTIDE SEQUENCE</scope>
    <source>
        <strain evidence="2">11-3</strain>
    </source>
</reference>
<dbReference type="PANTHER" id="PTHR37850">
    <property type="entry name" value="STRU PROTEIN"/>
    <property type="match status" value="1"/>
</dbReference>
<comment type="caution">
    <text evidence="2">The sequence shown here is derived from an EMBL/GenBank/DDBJ whole genome shotgun (WGS) entry which is preliminary data.</text>
</comment>
<name>A0A926J4P2_9RHOB</name>
<dbReference type="CDD" id="cd11616">
    <property type="entry name" value="SAF_DH_OX_like"/>
    <property type="match status" value="1"/>
</dbReference>
<keyword evidence="3" id="KW-1185">Reference proteome</keyword>
<dbReference type="Pfam" id="PF21135">
    <property type="entry name" value="DRL_cat"/>
    <property type="match status" value="1"/>
</dbReference>
<dbReference type="InterPro" id="IPR048423">
    <property type="entry name" value="DRL_cat"/>
</dbReference>
<keyword evidence="2" id="KW-0966">Cell projection</keyword>
<proteinExistence type="predicted"/>
<dbReference type="PANTHER" id="PTHR37850:SF3">
    <property type="entry name" value="BLR7815 PROTEIN"/>
    <property type="match status" value="1"/>
</dbReference>
<keyword evidence="2" id="KW-0282">Flagellum</keyword>
<dbReference type="AlphaFoldDB" id="A0A926J4P2"/>
<dbReference type="Proteomes" id="UP000608594">
    <property type="component" value="Unassembled WGS sequence"/>
</dbReference>
<evidence type="ECO:0000313" key="3">
    <source>
        <dbReference type="Proteomes" id="UP000608594"/>
    </source>
</evidence>
<feature type="domain" description="Oxidoreductase DRL-like catalytic" evidence="1">
    <location>
        <begin position="156"/>
        <end position="349"/>
    </location>
</feature>
<evidence type="ECO:0000313" key="2">
    <source>
        <dbReference type="EMBL" id="MBC9245272.1"/>
    </source>
</evidence>
<accession>A0A926J4P2</accession>
<organism evidence="2 3">
    <name type="scientific">Paracoccus amoyensis</name>
    <dbReference type="NCBI Taxonomy" id="2760093"/>
    <lineage>
        <taxon>Bacteria</taxon>
        <taxon>Pseudomonadati</taxon>
        <taxon>Pseudomonadota</taxon>
        <taxon>Alphaproteobacteria</taxon>
        <taxon>Rhodobacterales</taxon>
        <taxon>Paracoccaceae</taxon>
        <taxon>Paracoccus</taxon>
    </lineage>
</organism>
<keyword evidence="2" id="KW-0969">Cilium</keyword>
<dbReference type="InterPro" id="IPR036291">
    <property type="entry name" value="NAD(P)-bd_dom_sf"/>
</dbReference>